<accession>A0A834IZK2</accession>
<dbReference type="GO" id="GO:0019265">
    <property type="term" value="P:glycine biosynthetic process, by transamination of glyoxylate"/>
    <property type="evidence" value="ECO:0007669"/>
    <property type="project" value="TreeGrafter"/>
</dbReference>
<keyword evidence="3" id="KW-0032">Aminotransferase</keyword>
<dbReference type="Proteomes" id="UP000617340">
    <property type="component" value="Unassembled WGS sequence"/>
</dbReference>
<evidence type="ECO:0000256" key="4">
    <source>
        <dbReference type="ARBA" id="ARBA00022679"/>
    </source>
</evidence>
<dbReference type="PROSITE" id="PS00595">
    <property type="entry name" value="AA_TRANSFER_CLASS_5"/>
    <property type="match status" value="1"/>
</dbReference>
<dbReference type="InterPro" id="IPR024169">
    <property type="entry name" value="SP_NH2Trfase/AEP_transaminase"/>
</dbReference>
<dbReference type="InterPro" id="IPR000192">
    <property type="entry name" value="Aminotrans_V_dom"/>
</dbReference>
<dbReference type="PANTHER" id="PTHR21152">
    <property type="entry name" value="AMINOTRANSFERASE CLASS V"/>
    <property type="match status" value="1"/>
</dbReference>
<dbReference type="Pfam" id="PF00266">
    <property type="entry name" value="Aminotran_5"/>
    <property type="match status" value="1"/>
</dbReference>
<comment type="caution">
    <text evidence="13">The sequence shown here is derived from an EMBL/GenBank/DDBJ whole genome shotgun (WGS) entry which is preliminary data.</text>
</comment>
<dbReference type="InterPro" id="IPR015422">
    <property type="entry name" value="PyrdxlP-dep_Trfase_small"/>
</dbReference>
<dbReference type="InterPro" id="IPR020578">
    <property type="entry name" value="Aminotrans_V_PyrdxlP_BS"/>
</dbReference>
<evidence type="ECO:0000256" key="7">
    <source>
        <dbReference type="PIRSR" id="PIRSR000524-1"/>
    </source>
</evidence>
<dbReference type="EMBL" id="JACSDZ010000025">
    <property type="protein sequence ID" value="KAF7379132.1"/>
    <property type="molecule type" value="Genomic_DNA"/>
</dbReference>
<dbReference type="EC" id="2.6.1.44" evidence="6"/>
<dbReference type="Gene3D" id="3.90.1150.10">
    <property type="entry name" value="Aspartate Aminotransferase, domain 1"/>
    <property type="match status" value="1"/>
</dbReference>
<organism evidence="13 14">
    <name type="scientific">Vespula germanica</name>
    <name type="common">German yellow jacket</name>
    <name type="synonym">Paravespula germanica</name>
    <dbReference type="NCBI Taxonomy" id="30212"/>
    <lineage>
        <taxon>Eukaryota</taxon>
        <taxon>Metazoa</taxon>
        <taxon>Ecdysozoa</taxon>
        <taxon>Arthropoda</taxon>
        <taxon>Hexapoda</taxon>
        <taxon>Insecta</taxon>
        <taxon>Pterygota</taxon>
        <taxon>Neoptera</taxon>
        <taxon>Endopterygota</taxon>
        <taxon>Hymenoptera</taxon>
        <taxon>Apocrita</taxon>
        <taxon>Aculeata</taxon>
        <taxon>Vespoidea</taxon>
        <taxon>Vespidae</taxon>
        <taxon>Vespinae</taxon>
        <taxon>Vespula</taxon>
    </lineage>
</organism>
<dbReference type="GO" id="GO:0005777">
    <property type="term" value="C:peroxisome"/>
    <property type="evidence" value="ECO:0007669"/>
    <property type="project" value="TreeGrafter"/>
</dbReference>
<comment type="similarity">
    <text evidence="2 6 9">Belongs to the class-V pyridoxal-phosphate-dependent aminotransferase family.</text>
</comment>
<dbReference type="PIRSF" id="PIRSF000524">
    <property type="entry name" value="SPT"/>
    <property type="match status" value="1"/>
</dbReference>
<name>A0A834IZK2_VESGE</name>
<dbReference type="AlphaFoldDB" id="A0A834IZK2"/>
<dbReference type="PANTHER" id="PTHR21152:SF40">
    <property type="entry name" value="ALANINE--GLYOXYLATE AMINOTRANSFERASE"/>
    <property type="match status" value="1"/>
</dbReference>
<feature type="chain" id="PRO_5032414462" description="Alanine--glyoxylate aminotransferase" evidence="11">
    <location>
        <begin position="27"/>
        <end position="415"/>
    </location>
</feature>
<feature type="modified residue" description="N6-(pyridoxal phosphate)lysine" evidence="8">
    <location>
        <position position="232"/>
    </location>
</feature>
<evidence type="ECO:0000256" key="9">
    <source>
        <dbReference type="RuleBase" id="RU004075"/>
    </source>
</evidence>
<dbReference type="Gene3D" id="3.40.640.10">
    <property type="entry name" value="Type I PLP-dependent aspartate aminotransferase-like (Major domain)"/>
    <property type="match status" value="1"/>
</dbReference>
<feature type="domain" description="Aminotransferase class V" evidence="12">
    <location>
        <begin position="68"/>
        <end position="392"/>
    </location>
</feature>
<evidence type="ECO:0000256" key="11">
    <source>
        <dbReference type="SAM" id="SignalP"/>
    </source>
</evidence>
<dbReference type="SUPFAM" id="SSF53383">
    <property type="entry name" value="PLP-dependent transferases"/>
    <property type="match status" value="1"/>
</dbReference>
<evidence type="ECO:0000313" key="14">
    <source>
        <dbReference type="Proteomes" id="UP000617340"/>
    </source>
</evidence>
<keyword evidence="5 6" id="KW-0663">Pyridoxal phosphate</keyword>
<dbReference type="FunFam" id="3.40.640.10:FF:000027">
    <property type="entry name" value="Serine--pyruvate aminotransferase, mitochondrial"/>
    <property type="match status" value="1"/>
</dbReference>
<evidence type="ECO:0000256" key="1">
    <source>
        <dbReference type="ARBA" id="ARBA00001933"/>
    </source>
</evidence>
<feature type="binding site" evidence="7">
    <location>
        <position position="383"/>
    </location>
    <ligand>
        <name>substrate</name>
    </ligand>
</feature>
<comment type="catalytic activity">
    <reaction evidence="6">
        <text>glyoxylate + L-alanine = glycine + pyruvate</text>
        <dbReference type="Rhea" id="RHEA:24248"/>
        <dbReference type="ChEBI" id="CHEBI:15361"/>
        <dbReference type="ChEBI" id="CHEBI:36655"/>
        <dbReference type="ChEBI" id="CHEBI:57305"/>
        <dbReference type="ChEBI" id="CHEBI:57972"/>
        <dbReference type="EC" id="2.6.1.44"/>
    </reaction>
</comment>
<evidence type="ECO:0000256" key="5">
    <source>
        <dbReference type="ARBA" id="ARBA00022898"/>
    </source>
</evidence>
<sequence>MKQEYTITDLLIELLFILIVIKKTECSKMEVDPPKELLKPLEIPKKILMGPGPSNCSQRVLRSLGNQVIGHLHPEMFKLMDDIKAGIQYAFQTKNKLTLALSTAAHGGMEACLGNLIEPGETVLIAKCGIWGERAANMANRIGARIEFLTTEYGIGFDLDILESFLKRFKPAAVFVVQAESSTGMKQPLEGVGNLVHRYNSLLIVDCVASLGAEQLFVDAWKIDAVYGCSQKVLGAPAGITPISFSPLAVEKIFNRRTNVSTYYWDMKILGDYWNCFGNPRIYHHTISATLIYGLREALAELTEEGLHARWSRHASVAIKLREELLKRGFRLYVKNPIYQLSTIVSIEIPNGVDVKMLSVRAMERYGVEISGGLGPTVGKILRIGLMGNNSTYRHVDLLLDALDDALKFSTKSKM</sequence>
<evidence type="ECO:0000256" key="8">
    <source>
        <dbReference type="PIRSR" id="PIRSR000524-50"/>
    </source>
</evidence>
<gene>
    <name evidence="13" type="ORF">HZH68_016977</name>
</gene>
<feature type="signal peptide" evidence="11">
    <location>
        <begin position="1"/>
        <end position="26"/>
    </location>
</feature>
<dbReference type="InterPro" id="IPR015424">
    <property type="entry name" value="PyrdxlP-dep_Trfase"/>
</dbReference>
<proteinExistence type="inferred from homology"/>
<dbReference type="CDD" id="cd06451">
    <property type="entry name" value="AGAT_like"/>
    <property type="match status" value="1"/>
</dbReference>
<evidence type="ECO:0000256" key="6">
    <source>
        <dbReference type="PIRNR" id="PIRNR000524"/>
    </source>
</evidence>
<keyword evidence="11" id="KW-0732">Signal</keyword>
<evidence type="ECO:0000256" key="3">
    <source>
        <dbReference type="ARBA" id="ARBA00022576"/>
    </source>
</evidence>
<protein>
    <recommendedName>
        <fullName evidence="6">Alanine--glyoxylate aminotransferase</fullName>
        <ecNumber evidence="6">2.6.1.44</ecNumber>
    </recommendedName>
</protein>
<evidence type="ECO:0000256" key="10">
    <source>
        <dbReference type="RuleBase" id="RU004504"/>
    </source>
</evidence>
<keyword evidence="14" id="KW-1185">Reference proteome</keyword>
<dbReference type="InterPro" id="IPR015421">
    <property type="entry name" value="PyrdxlP-dep_Trfase_major"/>
</dbReference>
<evidence type="ECO:0000259" key="12">
    <source>
        <dbReference type="Pfam" id="PF00266"/>
    </source>
</evidence>
<dbReference type="GO" id="GO:0008453">
    <property type="term" value="F:alanine-glyoxylate transaminase activity"/>
    <property type="evidence" value="ECO:0007669"/>
    <property type="project" value="UniProtKB-EC"/>
</dbReference>
<dbReference type="GO" id="GO:0004760">
    <property type="term" value="F:L-serine-pyruvate transaminase activity"/>
    <property type="evidence" value="ECO:0007669"/>
    <property type="project" value="TreeGrafter"/>
</dbReference>
<comment type="cofactor">
    <cofactor evidence="1 6 8 10">
        <name>pyridoxal 5'-phosphate</name>
        <dbReference type="ChEBI" id="CHEBI:597326"/>
    </cofactor>
</comment>
<keyword evidence="4" id="KW-0808">Transferase</keyword>
<evidence type="ECO:0000313" key="13">
    <source>
        <dbReference type="EMBL" id="KAF7379132.1"/>
    </source>
</evidence>
<evidence type="ECO:0000256" key="2">
    <source>
        <dbReference type="ARBA" id="ARBA00009236"/>
    </source>
</evidence>
<reference evidence="13" key="1">
    <citation type="journal article" date="2020" name="G3 (Bethesda)">
        <title>High-Quality Assemblies for Three Invasive Social Wasps from the &lt;i&gt;Vespula&lt;/i&gt; Genus.</title>
        <authorList>
            <person name="Harrop T.W.R."/>
            <person name="Guhlin J."/>
            <person name="McLaughlin G.M."/>
            <person name="Permina E."/>
            <person name="Stockwell P."/>
            <person name="Gilligan J."/>
            <person name="Le Lec M.F."/>
            <person name="Gruber M.A.M."/>
            <person name="Quinn O."/>
            <person name="Lovegrove M."/>
            <person name="Duncan E.J."/>
            <person name="Remnant E.J."/>
            <person name="Van Eeckhoven J."/>
            <person name="Graham B."/>
            <person name="Knapp R.A."/>
            <person name="Langford K.W."/>
            <person name="Kronenberg Z."/>
            <person name="Press M.O."/>
            <person name="Eacker S.M."/>
            <person name="Wilson-Rankin E.E."/>
            <person name="Purcell J."/>
            <person name="Lester P.J."/>
            <person name="Dearden P.K."/>
        </authorList>
    </citation>
    <scope>NUCLEOTIDE SEQUENCE</scope>
    <source>
        <strain evidence="13">Linc-1</strain>
    </source>
</reference>